<evidence type="ECO:0000313" key="2">
    <source>
        <dbReference type="EMBL" id="MBF8149351.1"/>
    </source>
</evidence>
<dbReference type="RefSeq" id="WP_195870628.1">
    <property type="nucleotide sequence ID" value="NZ_JADOET010000003.1"/>
</dbReference>
<reference evidence="2 3" key="1">
    <citation type="submission" date="2020-11" db="EMBL/GenBank/DDBJ databases">
        <title>Winogradskyella marina sp. nov., isolated from marine sediment.</title>
        <authorList>
            <person name="Bo J."/>
            <person name="Wang S."/>
            <person name="Song X."/>
            <person name="Du Z."/>
        </authorList>
    </citation>
    <scope>NUCLEOTIDE SEQUENCE [LARGE SCALE GENOMIC DNA]</scope>
    <source>
        <strain evidence="2 3">F6397</strain>
    </source>
</reference>
<dbReference type="EMBL" id="JADOET010000003">
    <property type="protein sequence ID" value="MBF8149351.1"/>
    <property type="molecule type" value="Genomic_DNA"/>
</dbReference>
<name>A0ABS0EKY8_9FLAO</name>
<feature type="domain" description="HTH araC/xylS-type" evidence="1">
    <location>
        <begin position="149"/>
        <end position="246"/>
    </location>
</feature>
<dbReference type="Proteomes" id="UP000611215">
    <property type="component" value="Unassembled WGS sequence"/>
</dbReference>
<keyword evidence="3" id="KW-1185">Reference proteome</keyword>
<comment type="caution">
    <text evidence="2">The sequence shown here is derived from an EMBL/GenBank/DDBJ whole genome shotgun (WGS) entry which is preliminary data.</text>
</comment>
<evidence type="ECO:0000259" key="1">
    <source>
        <dbReference type="PROSITE" id="PS01124"/>
    </source>
</evidence>
<protein>
    <submittedName>
        <fullName evidence="2">Helix-turn-helix domain-containing protein</fullName>
    </submittedName>
</protein>
<organism evidence="2 3">
    <name type="scientific">Winogradskyella marina</name>
    <dbReference type="NCBI Taxonomy" id="2785530"/>
    <lineage>
        <taxon>Bacteria</taxon>
        <taxon>Pseudomonadati</taxon>
        <taxon>Bacteroidota</taxon>
        <taxon>Flavobacteriia</taxon>
        <taxon>Flavobacteriales</taxon>
        <taxon>Flavobacteriaceae</taxon>
        <taxon>Winogradskyella</taxon>
    </lineage>
</organism>
<dbReference type="SMART" id="SM00342">
    <property type="entry name" value="HTH_ARAC"/>
    <property type="match status" value="1"/>
</dbReference>
<dbReference type="InterPro" id="IPR018060">
    <property type="entry name" value="HTH_AraC"/>
</dbReference>
<dbReference type="PROSITE" id="PS01124">
    <property type="entry name" value="HTH_ARAC_FAMILY_2"/>
    <property type="match status" value="1"/>
</dbReference>
<evidence type="ECO:0000313" key="3">
    <source>
        <dbReference type="Proteomes" id="UP000611215"/>
    </source>
</evidence>
<sequence length="259" mass="29965">MLVRHKLPFNHWLLDIYSIDLKPHVDSHIIVPNGYSYILCIAKNKVSINSKNITKDTIACFKPTQKVVSIDCHKPTTVIVAKCIPTYAGYIINNEQKRIYNLNHLISSKHSRWSKQLFNSNSDLYLRIQLFNSILSQLNFKTIHKTILDNIVLYIHACKGKISIKELTQRYSCSARYIQKQFKSIIGITPKVYLNLAKLYYTLLELEITIKSEADVTILNYYYDHSHFSKTVKSLLGVSYSKYKSSKSNLTSVLLCEDY</sequence>
<accession>A0ABS0EKY8</accession>
<dbReference type="Gene3D" id="1.10.10.60">
    <property type="entry name" value="Homeodomain-like"/>
    <property type="match status" value="1"/>
</dbReference>
<gene>
    <name evidence="2" type="ORF">ITJ86_05550</name>
</gene>
<proteinExistence type="predicted"/>